<sequence length="391" mass="43639">MKNLMFVFFGVCALSSSFFVESAHSKPQPKFRLALPGYKFQFPRDHGSHPQFATEWWYYTGHLKSQNGRRFGYQMTWFRTALTPKVTRKSAWATRDIIFCHIALTDEGGQKFFFSDRIGRANLGLSGATEGFSTKNQAKLPRIYSGDWSLQFGGKTGEKQSFRASAISDAGATAGQNFALSLSQTALKPPVIQGERGVSQKSAGRGQASHYYSFTRLATRGILTLGLEKLSVSGQSWFDHEFGSSQLSPNQIGWDWFSLQLSDGRELMLYRLRLKNGGIEPFSSGTLVERSGRSRHLKLADFRLTPLSFWKSDATGATYPARWKIEVPREDLRLEVSPTLENQELRPKRSGANLSYWEGSVSASGTQNGRAISAAGYLEMTGYASAFQNTF</sequence>
<keyword evidence="2" id="KW-0378">Hydrolase</keyword>
<dbReference type="EMBL" id="NIGF01000017">
    <property type="protein sequence ID" value="PQV62972.1"/>
    <property type="molecule type" value="Genomic_DNA"/>
</dbReference>
<reference evidence="2 3" key="1">
    <citation type="journal article" date="2018" name="Syst. Appl. Microbiol.">
        <title>Abditibacterium utsteinense sp. nov., the first cultivated member of candidate phylum FBP, isolated from ice-free Antarctic soil samples.</title>
        <authorList>
            <person name="Tahon G."/>
            <person name="Tytgat B."/>
            <person name="Lebbe L."/>
            <person name="Carlier A."/>
            <person name="Willems A."/>
        </authorList>
    </citation>
    <scope>NUCLEOTIDE SEQUENCE [LARGE SCALE GENOMIC DNA]</scope>
    <source>
        <strain evidence="2 3">LMG 29911</strain>
    </source>
</reference>
<feature type="domain" description="AttH" evidence="1">
    <location>
        <begin position="54"/>
        <end position="244"/>
    </location>
</feature>
<dbReference type="Proteomes" id="UP000237684">
    <property type="component" value="Unassembled WGS sequence"/>
</dbReference>
<gene>
    <name evidence="2" type="ORF">B1R32_11714</name>
</gene>
<dbReference type="Gene3D" id="2.40.370.10">
    <property type="entry name" value="AttH-like domain"/>
    <property type="match status" value="2"/>
</dbReference>
<dbReference type="PANTHER" id="PTHR38591">
    <property type="entry name" value="HYDROLASE"/>
    <property type="match status" value="1"/>
</dbReference>
<name>A0A2S8SQ95_9BACT</name>
<dbReference type="SUPFAM" id="SSF159245">
    <property type="entry name" value="AttH-like"/>
    <property type="match status" value="1"/>
</dbReference>
<dbReference type="Pfam" id="PF17186">
    <property type="entry name" value="Lipocalin_9"/>
    <property type="match status" value="1"/>
</dbReference>
<evidence type="ECO:0000259" key="1">
    <source>
        <dbReference type="Pfam" id="PF07143"/>
    </source>
</evidence>
<dbReference type="Pfam" id="PF07143">
    <property type="entry name" value="CrtC"/>
    <property type="match status" value="1"/>
</dbReference>
<evidence type="ECO:0000313" key="3">
    <source>
        <dbReference type="Proteomes" id="UP000237684"/>
    </source>
</evidence>
<dbReference type="InterPro" id="IPR023374">
    <property type="entry name" value="AttH-like_dom_sf"/>
</dbReference>
<evidence type="ECO:0000313" key="2">
    <source>
        <dbReference type="EMBL" id="PQV62972.1"/>
    </source>
</evidence>
<protein>
    <submittedName>
        <fullName evidence="2">Putative secreted hydrolase</fullName>
    </submittedName>
</protein>
<dbReference type="InParanoid" id="A0A2S8SQ95"/>
<keyword evidence="3" id="KW-1185">Reference proteome</keyword>
<dbReference type="PANTHER" id="PTHR38591:SF1">
    <property type="entry name" value="BLL1000 PROTEIN"/>
    <property type="match status" value="1"/>
</dbReference>
<organism evidence="2 3">
    <name type="scientific">Abditibacterium utsteinense</name>
    <dbReference type="NCBI Taxonomy" id="1960156"/>
    <lineage>
        <taxon>Bacteria</taxon>
        <taxon>Pseudomonadati</taxon>
        <taxon>Abditibacteriota</taxon>
        <taxon>Abditibacteriia</taxon>
        <taxon>Abditibacteriales</taxon>
        <taxon>Abditibacteriaceae</taxon>
        <taxon>Abditibacterium</taxon>
    </lineage>
</organism>
<comment type="caution">
    <text evidence="2">The sequence shown here is derived from an EMBL/GenBank/DDBJ whole genome shotgun (WGS) entry which is preliminary data.</text>
</comment>
<proteinExistence type="predicted"/>
<accession>A0A2S8SQ95</accession>
<dbReference type="AlphaFoldDB" id="A0A2S8SQ95"/>
<dbReference type="RefSeq" id="WP_170065526.1">
    <property type="nucleotide sequence ID" value="NZ_NIGF01000017.1"/>
</dbReference>
<dbReference type="GO" id="GO:0016787">
    <property type="term" value="F:hydrolase activity"/>
    <property type="evidence" value="ECO:0007669"/>
    <property type="project" value="UniProtKB-KW"/>
</dbReference>
<dbReference type="InterPro" id="IPR010791">
    <property type="entry name" value="AttH_dom"/>
</dbReference>